<feature type="non-terminal residue" evidence="4">
    <location>
        <position position="1"/>
    </location>
</feature>
<dbReference type="AlphaFoldDB" id="A0A6A6PVC5"/>
<dbReference type="InterPro" id="IPR011990">
    <property type="entry name" value="TPR-like_helical_dom_sf"/>
</dbReference>
<evidence type="ECO:0000256" key="3">
    <source>
        <dbReference type="SAM" id="Phobius"/>
    </source>
</evidence>
<evidence type="ECO:0000256" key="1">
    <source>
        <dbReference type="ARBA" id="ARBA00038101"/>
    </source>
</evidence>
<dbReference type="Pfam" id="PF08238">
    <property type="entry name" value="Sel1"/>
    <property type="match status" value="9"/>
</dbReference>
<dbReference type="RefSeq" id="XP_033590316.1">
    <property type="nucleotide sequence ID" value="XM_033731141.1"/>
</dbReference>
<keyword evidence="3" id="KW-0812">Transmembrane</keyword>
<reference evidence="4" key="1">
    <citation type="journal article" date="2020" name="Stud. Mycol.">
        <title>101 Dothideomycetes genomes: a test case for predicting lifestyles and emergence of pathogens.</title>
        <authorList>
            <person name="Haridas S."/>
            <person name="Albert R."/>
            <person name="Binder M."/>
            <person name="Bloem J."/>
            <person name="Labutti K."/>
            <person name="Salamov A."/>
            <person name="Andreopoulos B."/>
            <person name="Baker S."/>
            <person name="Barry K."/>
            <person name="Bills G."/>
            <person name="Bluhm B."/>
            <person name="Cannon C."/>
            <person name="Castanera R."/>
            <person name="Culley D."/>
            <person name="Daum C."/>
            <person name="Ezra D."/>
            <person name="Gonzalez J."/>
            <person name="Henrissat B."/>
            <person name="Kuo A."/>
            <person name="Liang C."/>
            <person name="Lipzen A."/>
            <person name="Lutzoni F."/>
            <person name="Magnuson J."/>
            <person name="Mondo S."/>
            <person name="Nolan M."/>
            <person name="Ohm R."/>
            <person name="Pangilinan J."/>
            <person name="Park H.-J."/>
            <person name="Ramirez L."/>
            <person name="Alfaro M."/>
            <person name="Sun H."/>
            <person name="Tritt A."/>
            <person name="Yoshinaga Y."/>
            <person name="Zwiers L.-H."/>
            <person name="Turgeon B."/>
            <person name="Goodwin S."/>
            <person name="Spatafora J."/>
            <person name="Crous P."/>
            <person name="Grigoriev I."/>
        </authorList>
    </citation>
    <scope>NUCLEOTIDE SEQUENCE</scope>
    <source>
        <strain evidence="4">CBS 113389</strain>
    </source>
</reference>
<protein>
    <recommendedName>
        <fullName evidence="6">HCP-like protein</fullName>
    </recommendedName>
</protein>
<gene>
    <name evidence="4" type="ORF">BDY17DRAFT_251124</name>
</gene>
<name>A0A6A6PVC5_9PEZI</name>
<feature type="region of interest" description="Disordered" evidence="2">
    <location>
        <begin position="737"/>
        <end position="794"/>
    </location>
</feature>
<dbReference type="InterPro" id="IPR050767">
    <property type="entry name" value="Sel1_AlgK"/>
</dbReference>
<dbReference type="Proteomes" id="UP000799767">
    <property type="component" value="Unassembled WGS sequence"/>
</dbReference>
<dbReference type="InterPro" id="IPR006597">
    <property type="entry name" value="Sel1-like"/>
</dbReference>
<evidence type="ECO:0008006" key="6">
    <source>
        <dbReference type="Google" id="ProtNLM"/>
    </source>
</evidence>
<dbReference type="SMART" id="SM00671">
    <property type="entry name" value="SEL1"/>
    <property type="match status" value="10"/>
</dbReference>
<dbReference type="GO" id="GO:0036503">
    <property type="term" value="P:ERAD pathway"/>
    <property type="evidence" value="ECO:0007669"/>
    <property type="project" value="TreeGrafter"/>
</dbReference>
<dbReference type="SUPFAM" id="SSF81901">
    <property type="entry name" value="HCP-like"/>
    <property type="match status" value="3"/>
</dbReference>
<feature type="transmembrane region" description="Helical" evidence="3">
    <location>
        <begin position="709"/>
        <end position="728"/>
    </location>
</feature>
<dbReference type="PANTHER" id="PTHR11102:SF147">
    <property type="entry name" value="SEL1L ADAPTOR SUBUNIT OF ERAD E3 UBIQUITIN LIGASE"/>
    <property type="match status" value="1"/>
</dbReference>
<keyword evidence="3" id="KW-1133">Transmembrane helix</keyword>
<feature type="compositionally biased region" description="Low complexity" evidence="2">
    <location>
        <begin position="751"/>
        <end position="768"/>
    </location>
</feature>
<keyword evidence="3" id="KW-0472">Membrane</keyword>
<dbReference type="GeneID" id="54472143"/>
<proteinExistence type="inferred from homology"/>
<organism evidence="4 5">
    <name type="scientific">Neohortaea acidophila</name>
    <dbReference type="NCBI Taxonomy" id="245834"/>
    <lineage>
        <taxon>Eukaryota</taxon>
        <taxon>Fungi</taxon>
        <taxon>Dikarya</taxon>
        <taxon>Ascomycota</taxon>
        <taxon>Pezizomycotina</taxon>
        <taxon>Dothideomycetes</taxon>
        <taxon>Dothideomycetidae</taxon>
        <taxon>Mycosphaerellales</taxon>
        <taxon>Teratosphaeriaceae</taxon>
        <taxon>Neohortaea</taxon>
    </lineage>
</organism>
<dbReference type="Gene3D" id="1.25.40.10">
    <property type="entry name" value="Tetratricopeptide repeat domain"/>
    <property type="match status" value="3"/>
</dbReference>
<evidence type="ECO:0000313" key="4">
    <source>
        <dbReference type="EMBL" id="KAF2483746.1"/>
    </source>
</evidence>
<dbReference type="EMBL" id="MU001635">
    <property type="protein sequence ID" value="KAF2483746.1"/>
    <property type="molecule type" value="Genomic_DNA"/>
</dbReference>
<evidence type="ECO:0000256" key="2">
    <source>
        <dbReference type="SAM" id="MobiDB-lite"/>
    </source>
</evidence>
<evidence type="ECO:0000313" key="5">
    <source>
        <dbReference type="Proteomes" id="UP000799767"/>
    </source>
</evidence>
<accession>A0A6A6PVC5</accession>
<comment type="similarity">
    <text evidence="1">Belongs to the sel-1 family.</text>
</comment>
<dbReference type="OrthoDB" id="27934at2759"/>
<dbReference type="GO" id="GO:0005789">
    <property type="term" value="C:endoplasmic reticulum membrane"/>
    <property type="evidence" value="ECO:0007669"/>
    <property type="project" value="TreeGrafter"/>
</dbReference>
<keyword evidence="5" id="KW-1185">Reference proteome</keyword>
<sequence>EALEILHKIKAPVVSKLARYSRKPKGFLGSTAYYAKQTFTLLFMGSPRRAEPLSIWTTPSPSTPSQPLERAVGLLQDAANADNPDAMYLLAEMNMFGNFSHPINYEESFQRYQQLADRDGNRTAQHMLGFFYATGLNPAVPADQAKSMMYHAFAAEQGDTRSEMTLAYRYHAGVGTPKNCEEAVRWYRNVAEKAVDYYRSGPPGGHVLVRHAYRLADEDGGVFGEGASVSSAGDRAKQGGPTSDVYAHIDDVLDYFLLQESSGDLKATFGMAKMHYDGSRGLKRDLALAKKKFKSVARRYWSDSGKVNANVSPLTEKLATKSAGYLGRMFLRGEGVAQNYAIARVWFNRALANGDALSQYSLGLMYLHGLGVDQDVGKAVDYLSAAADQDLAVAQTNLGILFLDQGDTTTAMQYFDFAARNGHIEAFYYLAELHNNAIGEGRSCGMAAGYYKIVSEKAEPIWSSLQEANEAYEEGDNRRALIGYLMAAEQGSENAQANVAWLLDQTSPQWSPVAWLASLQQSARAVLSDATTSLLYWTRSAKQNNIDSLVKMGDYYLHGIGTTISPENAAACYQAAAETLQSAQAMWNLGWMHENGLGIEQDFHLAKRFYDQALETNREAYLPVKLSLWKLRWRSWWNRFTDGGIHGIEEDEEEQRRKRSFAEWLNDFLEADAQAYYEQFEADDWESGREGMTGGVEGEYWDDDFDDGILETLIIVGLVAALGWLIFYRQQQQQRAAAEQRRRQDGGGEGQQQQQQQQQQPQPAPAAQGGDGGDLFPQPGDPMRNAWLAGGLGL</sequence>
<dbReference type="PANTHER" id="PTHR11102">
    <property type="entry name" value="SEL-1-LIKE PROTEIN"/>
    <property type="match status" value="1"/>
</dbReference>